<dbReference type="EMBL" id="JAHCVK010000001">
    <property type="protein sequence ID" value="MBT0652310.1"/>
    <property type="molecule type" value="Genomic_DNA"/>
</dbReference>
<evidence type="ECO:0000259" key="2">
    <source>
        <dbReference type="Pfam" id="PF13229"/>
    </source>
</evidence>
<dbReference type="PANTHER" id="PTHR22990:SF15">
    <property type="entry name" value="F-BOX ONLY PROTEIN 10"/>
    <property type="match status" value="1"/>
</dbReference>
<dbReference type="InterPro" id="IPR006626">
    <property type="entry name" value="PbH1"/>
</dbReference>
<feature type="domain" description="Right handed beta helix" evidence="2">
    <location>
        <begin position="98"/>
        <end position="185"/>
    </location>
</feature>
<keyword evidence="1" id="KW-0677">Repeat</keyword>
<evidence type="ECO:0000313" key="3">
    <source>
        <dbReference type="EMBL" id="MBT0652310.1"/>
    </source>
</evidence>
<sequence length="815" mass="88202">MLAFFIVVSPSGVRAGVIATDTVWQGEVRVAEDVLVPEGITLTIKPGTVIRVVSAESTKTDPEYVSPLTEITVRGSLKVEGTTTSPVEFAGEEKKAGSWAGIVVDHGSATLAGCQIAHAETAIHVFDGNLRLNDSTIGENRYGVVAQGEKSGISVENSRIADNDYGLFSLQGAHVATTASVVRGNRKKDVYSAPGKEYRPEVFPAVVGEPPVGRTYGDEVVRGDTVWQGRVEVGGIVRVPEGSRLIVMPGTIVEFSKKDTNGDGIGENGLLIQGRLIAKGTREHPIIFRSAAKGKRMGDWDAINIMNSAGAQNLIEYCRIEHAYRGLHFHFSAVVVQQSVLMNNYRGIQFQESSVDIKGNRLYANKSGVQGRDSDITFSDNVIADNYVGANFFRTNIIGRGNRIVGNWKEGMRVREGVSSLQENLFDGNRYGLMVADTYYGDYSRNGITNNLETGLSLKNVDNVEIQGNVVAANGINGLNVQDSRAIIKGNQIADNGERGMGVISFDGVITENNFIANGLYAIDLDGPKDVSAPSNWWGGGDVDTVLLDRKDDPSRGRVVYEKTGDGPYPFAWPLRSVSTDTTWRGVINVTTAVTVLPGAVLTVAPGTKVVFSPGTGLAVKGRIIAKGRDDGKILFTSSQRTGASDWDEILLEYATGSEIAHAVFEYATWGIHCHFTNLSISDSYFKQNYGGMRFRSGPVQVSRSVFEGNVIGIRAYRGNAVIRENIITKNETGIFVREQGGGLTITRNNIFDNSNYNIRVGDFNNEDIDAKGNWWGAGDPLQTIFDGRNEPGIGNVLFEPPLKEPVKPGGRDLS</sequence>
<feature type="domain" description="Right handed beta helix" evidence="2">
    <location>
        <begin position="669"/>
        <end position="765"/>
    </location>
</feature>
<dbReference type="Proteomes" id="UP000756860">
    <property type="component" value="Unassembled WGS sequence"/>
</dbReference>
<keyword evidence="4" id="KW-1185">Reference proteome</keyword>
<protein>
    <submittedName>
        <fullName evidence="3">Right-handed parallel beta-helix repeat-containing protein</fullName>
    </submittedName>
</protein>
<accession>A0ABS5SAV3</accession>
<dbReference type="Gene3D" id="2.160.20.10">
    <property type="entry name" value="Single-stranded right-handed beta-helix, Pectin lyase-like"/>
    <property type="match status" value="4"/>
</dbReference>
<dbReference type="PANTHER" id="PTHR22990">
    <property type="entry name" value="F-BOX ONLY PROTEIN"/>
    <property type="match status" value="1"/>
</dbReference>
<dbReference type="InterPro" id="IPR012334">
    <property type="entry name" value="Pectin_lyas_fold"/>
</dbReference>
<organism evidence="3 4">
    <name type="scientific">Geomobilimonas luticola</name>
    <dbReference type="NCBI Taxonomy" id="1114878"/>
    <lineage>
        <taxon>Bacteria</taxon>
        <taxon>Pseudomonadati</taxon>
        <taxon>Thermodesulfobacteriota</taxon>
        <taxon>Desulfuromonadia</taxon>
        <taxon>Geobacterales</taxon>
        <taxon>Geobacteraceae</taxon>
        <taxon>Geomobilimonas</taxon>
    </lineage>
</organism>
<evidence type="ECO:0000313" key="4">
    <source>
        <dbReference type="Proteomes" id="UP000756860"/>
    </source>
</evidence>
<dbReference type="SMART" id="SM00710">
    <property type="entry name" value="PbH1"/>
    <property type="match status" value="10"/>
</dbReference>
<name>A0ABS5SAV3_9BACT</name>
<dbReference type="RefSeq" id="WP_214174263.1">
    <property type="nucleotide sequence ID" value="NZ_JAHCVK010000001.1"/>
</dbReference>
<dbReference type="Pfam" id="PF13229">
    <property type="entry name" value="Beta_helix"/>
    <property type="match status" value="3"/>
</dbReference>
<dbReference type="InterPro" id="IPR011050">
    <property type="entry name" value="Pectin_lyase_fold/virulence"/>
</dbReference>
<proteinExistence type="predicted"/>
<evidence type="ECO:0000256" key="1">
    <source>
        <dbReference type="ARBA" id="ARBA00022737"/>
    </source>
</evidence>
<comment type="caution">
    <text evidence="3">The sequence shown here is derived from an EMBL/GenBank/DDBJ whole genome shotgun (WGS) entry which is preliminary data.</text>
</comment>
<reference evidence="3 4" key="1">
    <citation type="submission" date="2021-05" db="EMBL/GenBank/DDBJ databases">
        <title>The draft genome of Geobacter luticola JCM 17780.</title>
        <authorList>
            <person name="Xu Z."/>
            <person name="Masuda Y."/>
            <person name="Itoh H."/>
            <person name="Senoo K."/>
        </authorList>
    </citation>
    <scope>NUCLEOTIDE SEQUENCE [LARGE SCALE GENOMIC DNA]</scope>
    <source>
        <strain evidence="3 4">JCM 17780</strain>
    </source>
</reference>
<gene>
    <name evidence="3" type="ORF">KI810_04525</name>
</gene>
<dbReference type="SUPFAM" id="SSF51126">
    <property type="entry name" value="Pectin lyase-like"/>
    <property type="match status" value="3"/>
</dbReference>
<feature type="domain" description="Right handed beta helix" evidence="2">
    <location>
        <begin position="302"/>
        <end position="424"/>
    </location>
</feature>
<dbReference type="InterPro" id="IPR039448">
    <property type="entry name" value="Beta_helix"/>
</dbReference>
<dbReference type="InterPro" id="IPR051550">
    <property type="entry name" value="SCF-Subunits/Alg-Epimerases"/>
</dbReference>